<dbReference type="InterPro" id="IPR000572">
    <property type="entry name" value="OxRdtase_Mopterin-bd_dom"/>
</dbReference>
<sequence length="160" mass="17157">MKTRFLTAVALLCLTLCANAQTVAVSGDVTSPFKITASTFTAMKQITVDAKGHDGKDHKYSGVLLADIVNQAGALPNGKLSGKTLAKYILIKAADGYRAVIALPETNSEFNDKNIILADKEDGKLLPASNGPFQIIIPGEKKWGRWVRQVTGIEIKTAKD</sequence>
<reference evidence="2 3" key="1">
    <citation type="submission" date="2020-12" db="EMBL/GenBank/DDBJ databases">
        <title>HMF7856_wgs.fasta genome submission.</title>
        <authorList>
            <person name="Kang H."/>
            <person name="Kim H."/>
            <person name="Joh K."/>
        </authorList>
    </citation>
    <scope>NUCLEOTIDE SEQUENCE [LARGE SCALE GENOMIC DNA]</scope>
    <source>
        <strain evidence="2 3">HMF7856</strain>
    </source>
</reference>
<evidence type="ECO:0000259" key="1">
    <source>
        <dbReference type="Pfam" id="PF00174"/>
    </source>
</evidence>
<dbReference type="Proteomes" id="UP000429232">
    <property type="component" value="Chromosome"/>
</dbReference>
<accession>A0A6I4IP39</accession>
<dbReference type="Gene3D" id="3.90.420.10">
    <property type="entry name" value="Oxidoreductase, molybdopterin-binding domain"/>
    <property type="match status" value="1"/>
</dbReference>
<feature type="domain" description="Oxidoreductase molybdopterin-binding" evidence="1">
    <location>
        <begin position="54"/>
        <end position="157"/>
    </location>
</feature>
<dbReference type="AlphaFoldDB" id="A0A6I4IP39"/>
<dbReference type="RefSeq" id="WP_157526753.1">
    <property type="nucleotide sequence ID" value="NZ_CP066775.1"/>
</dbReference>
<protein>
    <submittedName>
        <fullName evidence="2">Molybdopterin-dependent oxidoreductase</fullName>
    </submittedName>
</protein>
<dbReference type="KEGG" id="mgik:GO620_004585"/>
<dbReference type="SUPFAM" id="SSF56524">
    <property type="entry name" value="Oxidoreductase molybdopterin-binding domain"/>
    <property type="match status" value="1"/>
</dbReference>
<name>A0A6I4IP39_9SPHI</name>
<organism evidence="2 3">
    <name type="scientific">Mucilaginibacter ginkgonis</name>
    <dbReference type="NCBI Taxonomy" id="2682091"/>
    <lineage>
        <taxon>Bacteria</taxon>
        <taxon>Pseudomonadati</taxon>
        <taxon>Bacteroidota</taxon>
        <taxon>Sphingobacteriia</taxon>
        <taxon>Sphingobacteriales</taxon>
        <taxon>Sphingobacteriaceae</taxon>
        <taxon>Mucilaginibacter</taxon>
    </lineage>
</organism>
<evidence type="ECO:0000313" key="2">
    <source>
        <dbReference type="EMBL" id="QQL50741.1"/>
    </source>
</evidence>
<gene>
    <name evidence="2" type="ORF">GO620_004585</name>
</gene>
<keyword evidence="3" id="KW-1185">Reference proteome</keyword>
<evidence type="ECO:0000313" key="3">
    <source>
        <dbReference type="Proteomes" id="UP000429232"/>
    </source>
</evidence>
<dbReference type="InterPro" id="IPR036374">
    <property type="entry name" value="OxRdtase_Mopterin-bd_sf"/>
</dbReference>
<dbReference type="Pfam" id="PF00174">
    <property type="entry name" value="Oxidored_molyb"/>
    <property type="match status" value="1"/>
</dbReference>
<dbReference type="EMBL" id="CP066775">
    <property type="protein sequence ID" value="QQL50741.1"/>
    <property type="molecule type" value="Genomic_DNA"/>
</dbReference>
<proteinExistence type="predicted"/>